<organism evidence="1 2">
    <name type="scientific">Paralvinella palmiformis</name>
    <dbReference type="NCBI Taxonomy" id="53620"/>
    <lineage>
        <taxon>Eukaryota</taxon>
        <taxon>Metazoa</taxon>
        <taxon>Spiralia</taxon>
        <taxon>Lophotrochozoa</taxon>
        <taxon>Annelida</taxon>
        <taxon>Polychaeta</taxon>
        <taxon>Sedentaria</taxon>
        <taxon>Canalipalpata</taxon>
        <taxon>Terebellida</taxon>
        <taxon>Terebelliformia</taxon>
        <taxon>Alvinellidae</taxon>
        <taxon>Paralvinella</taxon>
    </lineage>
</organism>
<name>A0AAD9N5G7_9ANNE</name>
<dbReference type="Proteomes" id="UP001208570">
    <property type="component" value="Unassembled WGS sequence"/>
</dbReference>
<gene>
    <name evidence="1" type="ORF">LSH36_251g04066</name>
</gene>
<comment type="caution">
    <text evidence="1">The sequence shown here is derived from an EMBL/GenBank/DDBJ whole genome shotgun (WGS) entry which is preliminary data.</text>
</comment>
<dbReference type="EMBL" id="JAODUP010000251">
    <property type="protein sequence ID" value="KAK2155019.1"/>
    <property type="molecule type" value="Genomic_DNA"/>
</dbReference>
<protein>
    <submittedName>
        <fullName evidence="1">Uncharacterized protein</fullName>
    </submittedName>
</protein>
<sequence>MFQTEQTRKMLNRPYVWVIPDDQNIWLCGYSKRTNIFIGRERDVHVNYRPVYEVKPGTSGELS</sequence>
<reference evidence="1" key="1">
    <citation type="journal article" date="2023" name="Mol. Biol. Evol.">
        <title>Third-Generation Sequencing Reveals the Adaptive Role of the Epigenome in Three Deep-Sea Polychaetes.</title>
        <authorList>
            <person name="Perez M."/>
            <person name="Aroh O."/>
            <person name="Sun Y."/>
            <person name="Lan Y."/>
            <person name="Juniper S.K."/>
            <person name="Young C.R."/>
            <person name="Angers B."/>
            <person name="Qian P.Y."/>
        </authorList>
    </citation>
    <scope>NUCLEOTIDE SEQUENCE</scope>
    <source>
        <strain evidence="1">P08H-3</strain>
    </source>
</reference>
<keyword evidence="2" id="KW-1185">Reference proteome</keyword>
<evidence type="ECO:0000313" key="1">
    <source>
        <dbReference type="EMBL" id="KAK2155019.1"/>
    </source>
</evidence>
<evidence type="ECO:0000313" key="2">
    <source>
        <dbReference type="Proteomes" id="UP001208570"/>
    </source>
</evidence>
<accession>A0AAD9N5G7</accession>
<dbReference type="AlphaFoldDB" id="A0AAD9N5G7"/>
<proteinExistence type="predicted"/>